<dbReference type="EMBL" id="CM002294">
    <property type="protein sequence ID" value="ESW15665.1"/>
    <property type="molecule type" value="Genomic_DNA"/>
</dbReference>
<protein>
    <submittedName>
        <fullName evidence="1">Uncharacterized protein</fullName>
    </submittedName>
</protein>
<reference evidence="2" key="1">
    <citation type="journal article" date="2014" name="Nat. Genet.">
        <title>A reference genome for common bean and genome-wide analysis of dual domestications.</title>
        <authorList>
            <person name="Schmutz J."/>
            <person name="McClean P.E."/>
            <person name="Mamidi S."/>
            <person name="Wu G.A."/>
            <person name="Cannon S.B."/>
            <person name="Grimwood J."/>
            <person name="Jenkins J."/>
            <person name="Shu S."/>
            <person name="Song Q."/>
            <person name="Chavarro C."/>
            <person name="Torres-Torres M."/>
            <person name="Geffroy V."/>
            <person name="Moghaddam S.M."/>
            <person name="Gao D."/>
            <person name="Abernathy B."/>
            <person name="Barry K."/>
            <person name="Blair M."/>
            <person name="Brick M.A."/>
            <person name="Chovatia M."/>
            <person name="Gepts P."/>
            <person name="Goodstein D.M."/>
            <person name="Gonzales M."/>
            <person name="Hellsten U."/>
            <person name="Hyten D.L."/>
            <person name="Jia G."/>
            <person name="Kelly J.D."/>
            <person name="Kudrna D."/>
            <person name="Lee R."/>
            <person name="Richard M.M."/>
            <person name="Miklas P.N."/>
            <person name="Osorno J.M."/>
            <person name="Rodrigues J."/>
            <person name="Thareau V."/>
            <person name="Urrea C.A."/>
            <person name="Wang M."/>
            <person name="Yu Y."/>
            <person name="Zhang M."/>
            <person name="Wing R.A."/>
            <person name="Cregan P.B."/>
            <person name="Rokhsar D.S."/>
            <person name="Jackson S.A."/>
        </authorList>
    </citation>
    <scope>NUCLEOTIDE SEQUENCE [LARGE SCALE GENOMIC DNA]</scope>
    <source>
        <strain evidence="2">cv. G19833</strain>
    </source>
</reference>
<dbReference type="Gramene" id="ESW15665">
    <property type="protein sequence ID" value="ESW15665"/>
    <property type="gene ID" value="PHAVU_007G091700g"/>
</dbReference>
<keyword evidence="2" id="KW-1185">Reference proteome</keyword>
<dbReference type="Proteomes" id="UP000000226">
    <property type="component" value="Chromosome 7"/>
</dbReference>
<name>V7BDP3_PHAVU</name>
<evidence type="ECO:0000313" key="1">
    <source>
        <dbReference type="EMBL" id="ESW15665.1"/>
    </source>
</evidence>
<proteinExistence type="predicted"/>
<evidence type="ECO:0000313" key="2">
    <source>
        <dbReference type="Proteomes" id="UP000000226"/>
    </source>
</evidence>
<organism evidence="1 2">
    <name type="scientific">Phaseolus vulgaris</name>
    <name type="common">Kidney bean</name>
    <name type="synonym">French bean</name>
    <dbReference type="NCBI Taxonomy" id="3885"/>
    <lineage>
        <taxon>Eukaryota</taxon>
        <taxon>Viridiplantae</taxon>
        <taxon>Streptophyta</taxon>
        <taxon>Embryophyta</taxon>
        <taxon>Tracheophyta</taxon>
        <taxon>Spermatophyta</taxon>
        <taxon>Magnoliopsida</taxon>
        <taxon>eudicotyledons</taxon>
        <taxon>Gunneridae</taxon>
        <taxon>Pentapetalae</taxon>
        <taxon>rosids</taxon>
        <taxon>fabids</taxon>
        <taxon>Fabales</taxon>
        <taxon>Fabaceae</taxon>
        <taxon>Papilionoideae</taxon>
        <taxon>50 kb inversion clade</taxon>
        <taxon>NPAAA clade</taxon>
        <taxon>indigoferoid/millettioid clade</taxon>
        <taxon>Phaseoleae</taxon>
        <taxon>Phaseolus</taxon>
    </lineage>
</organism>
<gene>
    <name evidence="1" type="ORF">PHAVU_007G091700g</name>
</gene>
<accession>V7BDP3</accession>
<sequence length="95" mass="10772">MLACNTSTFRTNCPIFSNHIINIEKLDEYNYSTWASKIGLWLSGLGWATNPISIDAQICSVIKFNVHTSLKLIFCPHETVHQFGVRPVPFILNFS</sequence>
<dbReference type="AlphaFoldDB" id="V7BDP3"/>
<dbReference type="OrthoDB" id="1401861at2759"/>